<dbReference type="InterPro" id="IPR012295">
    <property type="entry name" value="TBP_dom_sf"/>
</dbReference>
<evidence type="ECO:0000256" key="4">
    <source>
        <dbReference type="ARBA" id="ARBA00023163"/>
    </source>
</evidence>
<dbReference type="HAMAP" id="MF_00408">
    <property type="entry name" value="TATA_bind_prot_arch"/>
    <property type="match status" value="1"/>
</dbReference>
<dbReference type="AlphaFoldDB" id="A0AAX4P2W5"/>
<dbReference type="PRINTS" id="PR00686">
    <property type="entry name" value="TIFACTORIID"/>
</dbReference>
<dbReference type="FunFam" id="3.30.310.10:FF:000001">
    <property type="entry name" value="TATA-box-binding protein 2"/>
    <property type="match status" value="1"/>
</dbReference>
<dbReference type="PROSITE" id="PS00351">
    <property type="entry name" value="TFIID"/>
    <property type="match status" value="1"/>
</dbReference>
<keyword evidence="4" id="KW-0804">Transcription</keyword>
<sequence length="243" mass="26722">MSQSAGTSIVAASERAEGNELATTVAPGQRTNGIVPTIQNVVATVQMGCKLDLRSIVRQARNAEYNPRRFAAVIMRIREPKTTALMFASGKMVCTGAKSEAMSQLAAKKYVRVVQKCGMPAEFQDFKVQNMVGSCDVQFPIRLEVLAHSHSIFCSYEPEIFPGLIYKMKQPKVVLLVFVSGKIVLTGAKSREDIYQAFENIYPVLQEFRKSEILTPIPLEAQVGNQQQEVEPAPQLPAPSSQS</sequence>
<proteinExistence type="inferred from homology"/>
<dbReference type="GO" id="GO:0006352">
    <property type="term" value="P:DNA-templated transcription initiation"/>
    <property type="evidence" value="ECO:0007669"/>
    <property type="project" value="InterPro"/>
</dbReference>
<gene>
    <name evidence="6" type="ORF">HKI87_02g16080</name>
</gene>
<name>A0AAX4P2W5_9CHLO</name>
<keyword evidence="5" id="KW-0539">Nucleus</keyword>
<dbReference type="Pfam" id="PF00352">
    <property type="entry name" value="TBP"/>
    <property type="match status" value="2"/>
</dbReference>
<comment type="subcellular location">
    <subcellularLocation>
        <location evidence="1">Nucleus</location>
    </subcellularLocation>
</comment>
<evidence type="ECO:0000313" key="7">
    <source>
        <dbReference type="Proteomes" id="UP001472866"/>
    </source>
</evidence>
<comment type="similarity">
    <text evidence="2">Belongs to the TBP family.</text>
</comment>
<evidence type="ECO:0000256" key="5">
    <source>
        <dbReference type="ARBA" id="ARBA00023242"/>
    </source>
</evidence>
<keyword evidence="3" id="KW-0238">DNA-binding</keyword>
<dbReference type="SUPFAM" id="SSF55945">
    <property type="entry name" value="TATA-box binding protein-like"/>
    <property type="match status" value="2"/>
</dbReference>
<reference evidence="6 7" key="1">
    <citation type="submission" date="2024-03" db="EMBL/GenBank/DDBJ databases">
        <title>Complete genome sequence of the green alga Chloropicon roscoffensis RCC1871.</title>
        <authorList>
            <person name="Lemieux C."/>
            <person name="Pombert J.-F."/>
            <person name="Otis C."/>
            <person name="Turmel M."/>
        </authorList>
    </citation>
    <scope>NUCLEOTIDE SEQUENCE [LARGE SCALE GENOMIC DNA]</scope>
    <source>
        <strain evidence="6 7">RCC1871</strain>
    </source>
</reference>
<organism evidence="6 7">
    <name type="scientific">Chloropicon roscoffensis</name>
    <dbReference type="NCBI Taxonomy" id="1461544"/>
    <lineage>
        <taxon>Eukaryota</taxon>
        <taxon>Viridiplantae</taxon>
        <taxon>Chlorophyta</taxon>
        <taxon>Chloropicophyceae</taxon>
        <taxon>Chloropicales</taxon>
        <taxon>Chloropicaceae</taxon>
        <taxon>Chloropicon</taxon>
    </lineage>
</organism>
<evidence type="ECO:0000256" key="3">
    <source>
        <dbReference type="ARBA" id="ARBA00023125"/>
    </source>
</evidence>
<dbReference type="CDD" id="cd04516">
    <property type="entry name" value="TBP_eukaryotes"/>
    <property type="match status" value="1"/>
</dbReference>
<evidence type="ECO:0000313" key="6">
    <source>
        <dbReference type="EMBL" id="WZN60080.1"/>
    </source>
</evidence>
<protein>
    <submittedName>
        <fullName evidence="6">TATA-box binding protein</fullName>
    </submittedName>
</protein>
<evidence type="ECO:0000256" key="1">
    <source>
        <dbReference type="ARBA" id="ARBA00004123"/>
    </source>
</evidence>
<dbReference type="PANTHER" id="PTHR10126">
    <property type="entry name" value="TATA-BOX BINDING PROTEIN"/>
    <property type="match status" value="1"/>
</dbReference>
<dbReference type="EMBL" id="CP151502">
    <property type="protein sequence ID" value="WZN60080.1"/>
    <property type="molecule type" value="Genomic_DNA"/>
</dbReference>
<dbReference type="FunFam" id="3.30.310.10:FF:000002">
    <property type="entry name" value="TATA-box-binding protein 2"/>
    <property type="match status" value="1"/>
</dbReference>
<dbReference type="InterPro" id="IPR030491">
    <property type="entry name" value="TBP_CS"/>
</dbReference>
<dbReference type="Gene3D" id="3.30.310.10">
    <property type="entry name" value="TATA-Binding Protein"/>
    <property type="match status" value="2"/>
</dbReference>
<keyword evidence="7" id="KW-1185">Reference proteome</keyword>
<dbReference type="Proteomes" id="UP001472866">
    <property type="component" value="Chromosome 02"/>
</dbReference>
<dbReference type="GO" id="GO:0005634">
    <property type="term" value="C:nucleus"/>
    <property type="evidence" value="ECO:0007669"/>
    <property type="project" value="UniProtKB-SubCell"/>
</dbReference>
<accession>A0AAX4P2W5</accession>
<dbReference type="InterPro" id="IPR000814">
    <property type="entry name" value="TBP"/>
</dbReference>
<evidence type="ECO:0000256" key="2">
    <source>
        <dbReference type="ARBA" id="ARBA00005560"/>
    </source>
</evidence>
<dbReference type="GO" id="GO:0003677">
    <property type="term" value="F:DNA binding"/>
    <property type="evidence" value="ECO:0007669"/>
    <property type="project" value="UniProtKB-KW"/>
</dbReference>
<dbReference type="InterPro" id="IPR033710">
    <property type="entry name" value="TBP_eukaryotic"/>
</dbReference>